<dbReference type="InterPro" id="IPR011029">
    <property type="entry name" value="DEATH-like_dom_sf"/>
</dbReference>
<comment type="caution">
    <text evidence="2">The sequence shown here is derived from an EMBL/GenBank/DDBJ whole genome shotgun (WGS) entry which is preliminary data.</text>
</comment>
<protein>
    <recommendedName>
        <fullName evidence="1">Death domain-containing protein</fullName>
    </recommendedName>
</protein>
<reference evidence="2" key="1">
    <citation type="journal article" date="2023" name="G3 (Bethesda)">
        <title>Whole genome assembly and annotation of the endangered Caribbean coral Acropora cervicornis.</title>
        <authorList>
            <person name="Selwyn J.D."/>
            <person name="Vollmer S.V."/>
        </authorList>
    </citation>
    <scope>NUCLEOTIDE SEQUENCE</scope>
    <source>
        <strain evidence="2">K2</strain>
    </source>
</reference>
<sequence>MTKRKIKLDDPLAKTILDRRGLLEGLSRCLDKEYKYGRHQCWKHIAECFGIDEEIYQGFRDSKIHSPTEEMFEHLQTTDTEMTIGTLKEKLRSVERQDVIDVLVECEKTDCSVNDGTSVCSLFDSNPDIIGRIAFLLDRQKLGLKNWVQLAGKLDIPRKVSKSFETCNTDNPTEHLFEYLKTQSPKMKVEDLITHLEAMQRPDVVKVIKGSTEGKSVSFIKDLVKDVLLMEKLCELLNRNPGINKMPWWKKLGARLSINTDILDDLSPPQDHECPTEALIHYLGSWRPGLKIADFICALRKIDRLDAIDVLKGYLPDYCVSELLRS</sequence>
<dbReference type="InterPro" id="IPR042355">
    <property type="entry name" value="IGFLR1"/>
</dbReference>
<dbReference type="PANTHER" id="PTHR14657:SF2">
    <property type="entry name" value="IGF-LIKE FAMILY RECEPTOR 1"/>
    <property type="match status" value="1"/>
</dbReference>
<feature type="domain" description="Death" evidence="1">
    <location>
        <begin position="42"/>
        <end position="107"/>
    </location>
</feature>
<proteinExistence type="predicted"/>
<dbReference type="Gene3D" id="1.10.533.10">
    <property type="entry name" value="Death Domain, Fas"/>
    <property type="match status" value="3"/>
</dbReference>
<dbReference type="SUPFAM" id="SSF47986">
    <property type="entry name" value="DEATH domain"/>
    <property type="match status" value="3"/>
</dbReference>
<dbReference type="GO" id="GO:0007165">
    <property type="term" value="P:signal transduction"/>
    <property type="evidence" value="ECO:0007669"/>
    <property type="project" value="InterPro"/>
</dbReference>
<organism evidence="2 3">
    <name type="scientific">Acropora cervicornis</name>
    <name type="common">Staghorn coral</name>
    <dbReference type="NCBI Taxonomy" id="6130"/>
    <lineage>
        <taxon>Eukaryota</taxon>
        <taxon>Metazoa</taxon>
        <taxon>Cnidaria</taxon>
        <taxon>Anthozoa</taxon>
        <taxon>Hexacorallia</taxon>
        <taxon>Scleractinia</taxon>
        <taxon>Astrocoeniina</taxon>
        <taxon>Acroporidae</taxon>
        <taxon>Acropora</taxon>
    </lineage>
</organism>
<name>A0AAD9VCR3_ACRCE</name>
<feature type="domain" description="Death" evidence="1">
    <location>
        <begin position="249"/>
        <end position="315"/>
    </location>
</feature>
<dbReference type="GO" id="GO:0005886">
    <property type="term" value="C:plasma membrane"/>
    <property type="evidence" value="ECO:0007669"/>
    <property type="project" value="TreeGrafter"/>
</dbReference>
<reference evidence="2" key="2">
    <citation type="journal article" date="2023" name="Science">
        <title>Genomic signatures of disease resistance in endangered staghorn corals.</title>
        <authorList>
            <person name="Vollmer S.V."/>
            <person name="Selwyn J.D."/>
            <person name="Despard B.A."/>
            <person name="Roesel C.L."/>
        </authorList>
    </citation>
    <scope>NUCLEOTIDE SEQUENCE</scope>
    <source>
        <strain evidence="2">K2</strain>
    </source>
</reference>
<dbReference type="AlphaFoldDB" id="A0AAD9VCR3"/>
<dbReference type="PANTHER" id="PTHR14657">
    <property type="entry name" value="IGF-LIKE FAMILY RECEPTOR 1"/>
    <property type="match status" value="1"/>
</dbReference>
<evidence type="ECO:0000259" key="1">
    <source>
        <dbReference type="PROSITE" id="PS50017"/>
    </source>
</evidence>
<accession>A0AAD9VCR3</accession>
<dbReference type="InterPro" id="IPR000488">
    <property type="entry name" value="Death_dom"/>
</dbReference>
<dbReference type="EMBL" id="JARQWQ010000010">
    <property type="protein sequence ID" value="KAK2569165.1"/>
    <property type="molecule type" value="Genomic_DNA"/>
</dbReference>
<evidence type="ECO:0000313" key="2">
    <source>
        <dbReference type="EMBL" id="KAK2569165.1"/>
    </source>
</evidence>
<keyword evidence="3" id="KW-1185">Reference proteome</keyword>
<evidence type="ECO:0000313" key="3">
    <source>
        <dbReference type="Proteomes" id="UP001249851"/>
    </source>
</evidence>
<feature type="domain" description="Death" evidence="1">
    <location>
        <begin position="146"/>
        <end position="212"/>
    </location>
</feature>
<dbReference type="Pfam" id="PF00531">
    <property type="entry name" value="Death"/>
    <property type="match status" value="1"/>
</dbReference>
<dbReference type="PROSITE" id="PS50017">
    <property type="entry name" value="DEATH_DOMAIN"/>
    <property type="match status" value="3"/>
</dbReference>
<gene>
    <name evidence="2" type="ORF">P5673_006062</name>
</gene>
<dbReference type="Proteomes" id="UP001249851">
    <property type="component" value="Unassembled WGS sequence"/>
</dbReference>